<accession>A0ACA9NKZ5</accession>
<sequence length="182" mass="20064">MPVASFQPNAPGSNRKRKRSQLVKTKIIRRNEHSRHLEDLEKRIATLEVDAASGTFADMPLSDATKKDIQARSLPYSLQGKDVLGAARTGSGKTLAFLIPVLENLLRNKWGPQDGLGALIISPTRELAMQIFDVLRIIGCFHTFSAGLVIGGKNLKEESDRLSRMNILVATPGRLLQHLDQT</sequence>
<proteinExistence type="predicted"/>
<dbReference type="EMBL" id="CAJVPT010022696">
    <property type="protein sequence ID" value="CAG8661421.1"/>
    <property type="molecule type" value="Genomic_DNA"/>
</dbReference>
<reference evidence="1" key="1">
    <citation type="submission" date="2021-06" db="EMBL/GenBank/DDBJ databases">
        <authorList>
            <person name="Kallberg Y."/>
            <person name="Tangrot J."/>
            <person name="Rosling A."/>
        </authorList>
    </citation>
    <scope>NUCLEOTIDE SEQUENCE</scope>
    <source>
        <strain evidence="1">CL356</strain>
    </source>
</reference>
<feature type="non-terminal residue" evidence="1">
    <location>
        <position position="182"/>
    </location>
</feature>
<protein>
    <submittedName>
        <fullName evidence="1">6218_t:CDS:1</fullName>
    </submittedName>
</protein>
<evidence type="ECO:0000313" key="2">
    <source>
        <dbReference type="Proteomes" id="UP000789525"/>
    </source>
</evidence>
<gene>
    <name evidence="1" type="ORF">ACOLOM_LOCUS8607</name>
</gene>
<organism evidence="1 2">
    <name type="scientific">Acaulospora colombiana</name>
    <dbReference type="NCBI Taxonomy" id="27376"/>
    <lineage>
        <taxon>Eukaryota</taxon>
        <taxon>Fungi</taxon>
        <taxon>Fungi incertae sedis</taxon>
        <taxon>Mucoromycota</taxon>
        <taxon>Glomeromycotina</taxon>
        <taxon>Glomeromycetes</taxon>
        <taxon>Diversisporales</taxon>
        <taxon>Acaulosporaceae</taxon>
        <taxon>Acaulospora</taxon>
    </lineage>
</organism>
<evidence type="ECO:0000313" key="1">
    <source>
        <dbReference type="EMBL" id="CAG8661421.1"/>
    </source>
</evidence>
<keyword evidence="2" id="KW-1185">Reference proteome</keyword>
<name>A0ACA9NKZ5_9GLOM</name>
<dbReference type="Proteomes" id="UP000789525">
    <property type="component" value="Unassembled WGS sequence"/>
</dbReference>
<comment type="caution">
    <text evidence="1">The sequence shown here is derived from an EMBL/GenBank/DDBJ whole genome shotgun (WGS) entry which is preliminary data.</text>
</comment>